<dbReference type="Proteomes" id="UP000693970">
    <property type="component" value="Unassembled WGS sequence"/>
</dbReference>
<comment type="caution">
    <text evidence="2">The sequence shown here is derived from an EMBL/GenBank/DDBJ whole genome shotgun (WGS) entry which is preliminary data.</text>
</comment>
<gene>
    <name evidence="2" type="ORF">IV203_030079</name>
</gene>
<sequence length="98" mass="10941">MDRGRCLKVSSHCQNEIIYLDVEVASIEDLQAAISTQSDSLVPATRFQLWQYSAVGNINTNDGEELLHLASTSRTRKAKSRRSTGQVHALRRPSGRKD</sequence>
<dbReference type="EMBL" id="JAGRRH010000007">
    <property type="protein sequence ID" value="KAG7367408.1"/>
    <property type="molecule type" value="Genomic_DNA"/>
</dbReference>
<dbReference type="AlphaFoldDB" id="A0A9K3Q1C5"/>
<name>A0A9K3Q1C5_9STRA</name>
<keyword evidence="3" id="KW-1185">Reference proteome</keyword>
<reference evidence="2" key="1">
    <citation type="journal article" date="2021" name="Sci. Rep.">
        <title>Diploid genomic architecture of Nitzschia inconspicua, an elite biomass production diatom.</title>
        <authorList>
            <person name="Oliver A."/>
            <person name="Podell S."/>
            <person name="Pinowska A."/>
            <person name="Traller J.C."/>
            <person name="Smith S.R."/>
            <person name="McClure R."/>
            <person name="Beliaev A."/>
            <person name="Bohutskyi P."/>
            <person name="Hill E.A."/>
            <person name="Rabines A."/>
            <person name="Zheng H."/>
            <person name="Allen L.Z."/>
            <person name="Kuo A."/>
            <person name="Grigoriev I.V."/>
            <person name="Allen A.E."/>
            <person name="Hazlebeck D."/>
            <person name="Allen E.E."/>
        </authorList>
    </citation>
    <scope>NUCLEOTIDE SEQUENCE</scope>
    <source>
        <strain evidence="2">Hildebrandi</strain>
    </source>
</reference>
<evidence type="ECO:0000313" key="2">
    <source>
        <dbReference type="EMBL" id="KAG7367408.1"/>
    </source>
</evidence>
<feature type="region of interest" description="Disordered" evidence="1">
    <location>
        <begin position="71"/>
        <end position="98"/>
    </location>
</feature>
<accession>A0A9K3Q1C5</accession>
<evidence type="ECO:0000256" key="1">
    <source>
        <dbReference type="SAM" id="MobiDB-lite"/>
    </source>
</evidence>
<proteinExistence type="predicted"/>
<protein>
    <submittedName>
        <fullName evidence="2">Uncharacterized protein</fullName>
    </submittedName>
</protein>
<reference evidence="2" key="2">
    <citation type="submission" date="2021-04" db="EMBL/GenBank/DDBJ databases">
        <authorList>
            <person name="Podell S."/>
        </authorList>
    </citation>
    <scope>NUCLEOTIDE SEQUENCE</scope>
    <source>
        <strain evidence="2">Hildebrandi</strain>
    </source>
</reference>
<feature type="compositionally biased region" description="Basic residues" evidence="1">
    <location>
        <begin position="89"/>
        <end position="98"/>
    </location>
</feature>
<organism evidence="2 3">
    <name type="scientific">Nitzschia inconspicua</name>
    <dbReference type="NCBI Taxonomy" id="303405"/>
    <lineage>
        <taxon>Eukaryota</taxon>
        <taxon>Sar</taxon>
        <taxon>Stramenopiles</taxon>
        <taxon>Ochrophyta</taxon>
        <taxon>Bacillariophyta</taxon>
        <taxon>Bacillariophyceae</taxon>
        <taxon>Bacillariophycidae</taxon>
        <taxon>Bacillariales</taxon>
        <taxon>Bacillariaceae</taxon>
        <taxon>Nitzschia</taxon>
    </lineage>
</organism>
<evidence type="ECO:0000313" key="3">
    <source>
        <dbReference type="Proteomes" id="UP000693970"/>
    </source>
</evidence>